<evidence type="ECO:0000313" key="8">
    <source>
        <dbReference type="Proteomes" id="UP001605036"/>
    </source>
</evidence>
<reference evidence="7 8" key="1">
    <citation type="submission" date="2024-09" db="EMBL/GenBank/DDBJ databases">
        <title>Chromosome-scale assembly of Riccia fluitans.</title>
        <authorList>
            <person name="Paukszto L."/>
            <person name="Sawicki J."/>
            <person name="Karawczyk K."/>
            <person name="Piernik-Szablinska J."/>
            <person name="Szczecinska M."/>
            <person name="Mazdziarz M."/>
        </authorList>
    </citation>
    <scope>NUCLEOTIDE SEQUENCE [LARGE SCALE GENOMIC DNA]</scope>
    <source>
        <strain evidence="7">Rf_01</strain>
        <tissue evidence="7">Aerial parts of the thallus</tissue>
    </source>
</reference>
<dbReference type="PRINTS" id="PR00259">
    <property type="entry name" value="TMFOUR"/>
</dbReference>
<accession>A0ABD1YVK4</accession>
<keyword evidence="5 6" id="KW-0472">Membrane</keyword>
<comment type="subcellular location">
    <subcellularLocation>
        <location evidence="1">Membrane</location>
        <topology evidence="1">Multi-pass membrane protein</topology>
    </subcellularLocation>
</comment>
<comment type="caution">
    <text evidence="7">The sequence shown here is derived from an EMBL/GenBank/DDBJ whole genome shotgun (WGS) entry which is preliminary data.</text>
</comment>
<keyword evidence="4 6" id="KW-1133">Transmembrane helix</keyword>
<dbReference type="InterPro" id="IPR018499">
    <property type="entry name" value="Tetraspanin/Peripherin"/>
</dbReference>
<organism evidence="7 8">
    <name type="scientific">Riccia fluitans</name>
    <dbReference type="NCBI Taxonomy" id="41844"/>
    <lineage>
        <taxon>Eukaryota</taxon>
        <taxon>Viridiplantae</taxon>
        <taxon>Streptophyta</taxon>
        <taxon>Embryophyta</taxon>
        <taxon>Marchantiophyta</taxon>
        <taxon>Marchantiopsida</taxon>
        <taxon>Marchantiidae</taxon>
        <taxon>Marchantiales</taxon>
        <taxon>Ricciaceae</taxon>
        <taxon>Riccia</taxon>
    </lineage>
</organism>
<protein>
    <recommendedName>
        <fullName evidence="9">Tetraspanin</fullName>
    </recommendedName>
</protein>
<evidence type="ECO:0008006" key="9">
    <source>
        <dbReference type="Google" id="ProtNLM"/>
    </source>
</evidence>
<dbReference type="Pfam" id="PF00335">
    <property type="entry name" value="Tetraspanin"/>
    <property type="match status" value="1"/>
</dbReference>
<evidence type="ECO:0000313" key="7">
    <source>
        <dbReference type="EMBL" id="KAL2634695.1"/>
    </source>
</evidence>
<evidence type="ECO:0000256" key="6">
    <source>
        <dbReference type="SAM" id="Phobius"/>
    </source>
</evidence>
<evidence type="ECO:0000256" key="3">
    <source>
        <dbReference type="ARBA" id="ARBA00022692"/>
    </source>
</evidence>
<name>A0ABD1YVK4_9MARC</name>
<dbReference type="PANTHER" id="PTHR32191">
    <property type="entry name" value="TETRASPANIN-8-RELATED"/>
    <property type="match status" value="1"/>
</dbReference>
<dbReference type="Proteomes" id="UP001605036">
    <property type="component" value="Unassembled WGS sequence"/>
</dbReference>
<evidence type="ECO:0000256" key="4">
    <source>
        <dbReference type="ARBA" id="ARBA00022989"/>
    </source>
</evidence>
<evidence type="ECO:0000256" key="1">
    <source>
        <dbReference type="ARBA" id="ARBA00004141"/>
    </source>
</evidence>
<dbReference type="InterPro" id="IPR044991">
    <property type="entry name" value="TET_plant"/>
</dbReference>
<keyword evidence="8" id="KW-1185">Reference proteome</keyword>
<dbReference type="GO" id="GO:0016020">
    <property type="term" value="C:membrane"/>
    <property type="evidence" value="ECO:0007669"/>
    <property type="project" value="UniProtKB-SubCell"/>
</dbReference>
<sequence length="268" mass="30328">MRVSNTLIGVWSIFTGLASLVILGTGIWLATKHEDTTCIKFLQWPVIVLGIFILVLSVLGIVGALRRNTCFLWIFLAIYFILILLLIIFTIFAFVVTNKGAGEALSNKGFKEYRLRDYSTWLQRRVEKQSNWEKIRSCLADAKVCNDLDKKYPTEVQFDKANLTPLESGCCKPPVECGFTFVNATNWVRAKPNSSPNEDCLKWNNDKTELCFQCDSCKAGLLQNVKKDWRKVAVVLIVVLVIMIVVYTIGCCAFRNNRRGGSYTKYGP</sequence>
<feature type="transmembrane region" description="Helical" evidence="6">
    <location>
        <begin position="232"/>
        <end position="250"/>
    </location>
</feature>
<dbReference type="EMBL" id="JBHFFA010000003">
    <property type="protein sequence ID" value="KAL2634695.1"/>
    <property type="molecule type" value="Genomic_DNA"/>
</dbReference>
<comment type="similarity">
    <text evidence="2">Belongs to the tetraspanin (TM4SF) family.</text>
</comment>
<feature type="transmembrane region" description="Helical" evidence="6">
    <location>
        <begin position="6"/>
        <end position="29"/>
    </location>
</feature>
<evidence type="ECO:0000256" key="5">
    <source>
        <dbReference type="ARBA" id="ARBA00023136"/>
    </source>
</evidence>
<evidence type="ECO:0000256" key="2">
    <source>
        <dbReference type="ARBA" id="ARBA00006840"/>
    </source>
</evidence>
<gene>
    <name evidence="7" type="ORF">R1flu_006174</name>
</gene>
<feature type="transmembrane region" description="Helical" evidence="6">
    <location>
        <begin position="71"/>
        <end position="96"/>
    </location>
</feature>
<dbReference type="AlphaFoldDB" id="A0ABD1YVK4"/>
<keyword evidence="3 6" id="KW-0812">Transmembrane</keyword>
<feature type="transmembrane region" description="Helical" evidence="6">
    <location>
        <begin position="41"/>
        <end position="65"/>
    </location>
</feature>
<proteinExistence type="inferred from homology"/>